<dbReference type="InterPro" id="IPR000182">
    <property type="entry name" value="GNAT_dom"/>
</dbReference>
<feature type="domain" description="N-acetyltransferase" evidence="1">
    <location>
        <begin position="26"/>
        <end position="190"/>
    </location>
</feature>
<evidence type="ECO:0000313" key="3">
    <source>
        <dbReference type="Proteomes" id="UP000248553"/>
    </source>
</evidence>
<dbReference type="PANTHER" id="PTHR43792:SF1">
    <property type="entry name" value="N-ACETYLTRANSFERASE DOMAIN-CONTAINING PROTEIN"/>
    <property type="match status" value="1"/>
</dbReference>
<dbReference type="GO" id="GO:0016747">
    <property type="term" value="F:acyltransferase activity, transferring groups other than amino-acyl groups"/>
    <property type="evidence" value="ECO:0007669"/>
    <property type="project" value="InterPro"/>
</dbReference>
<dbReference type="InterPro" id="IPR051531">
    <property type="entry name" value="N-acetyltransferase"/>
</dbReference>
<dbReference type="SUPFAM" id="SSF55729">
    <property type="entry name" value="Acyl-CoA N-acyltransferases (Nat)"/>
    <property type="match status" value="1"/>
</dbReference>
<dbReference type="Pfam" id="PF13302">
    <property type="entry name" value="Acetyltransf_3"/>
    <property type="match status" value="1"/>
</dbReference>
<dbReference type="AlphaFoldDB" id="A0A328BM50"/>
<accession>A0A328BM50</accession>
<dbReference type="InterPro" id="IPR016181">
    <property type="entry name" value="Acyl_CoA_acyltransferase"/>
</dbReference>
<organism evidence="2 3">
    <name type="scientific">Hymenobacter edaphi</name>
    <dbReference type="NCBI Taxonomy" id="2211146"/>
    <lineage>
        <taxon>Bacteria</taxon>
        <taxon>Pseudomonadati</taxon>
        <taxon>Bacteroidota</taxon>
        <taxon>Cytophagia</taxon>
        <taxon>Cytophagales</taxon>
        <taxon>Hymenobacteraceae</taxon>
        <taxon>Hymenobacter</taxon>
    </lineage>
</organism>
<evidence type="ECO:0000313" key="2">
    <source>
        <dbReference type="EMBL" id="RAK66048.1"/>
    </source>
</evidence>
<keyword evidence="3" id="KW-1185">Reference proteome</keyword>
<sequence length="197" mass="22372">MQWRVRPLIFARTPLHDMTTIDTPRLLLRPFTAADAPGILALDSDPEVLRYVPMPLMTSLEQAVRVVDYIQAQYARNGVGRWVVERKADGAFLGWCGLKFVDDATTNGRTNYHDLGYRLLPRHWGQGYTSEAAAASLRHGFDTLKLPALHATVMQGNVASQRVVERLGFGRTAEFEQDGATWYWYERQNQPDPEQPK</sequence>
<dbReference type="Proteomes" id="UP000248553">
    <property type="component" value="Unassembled WGS sequence"/>
</dbReference>
<keyword evidence="2" id="KW-0808">Transferase</keyword>
<comment type="caution">
    <text evidence="2">The sequence shown here is derived from an EMBL/GenBank/DDBJ whole genome shotgun (WGS) entry which is preliminary data.</text>
</comment>
<reference evidence="3" key="1">
    <citation type="submission" date="2018-05" db="EMBL/GenBank/DDBJ databases">
        <authorList>
            <person name="Nie L."/>
        </authorList>
    </citation>
    <scope>NUCLEOTIDE SEQUENCE [LARGE SCALE GENOMIC DNA]</scope>
    <source>
        <strain evidence="3">NL</strain>
    </source>
</reference>
<name>A0A328BM50_9BACT</name>
<protein>
    <submittedName>
        <fullName evidence="2">GNAT family N-acetyltransferase</fullName>
    </submittedName>
</protein>
<dbReference type="Gene3D" id="3.40.630.30">
    <property type="match status" value="1"/>
</dbReference>
<dbReference type="OrthoDB" id="9788916at2"/>
<evidence type="ECO:0000259" key="1">
    <source>
        <dbReference type="PROSITE" id="PS51186"/>
    </source>
</evidence>
<dbReference type="PROSITE" id="PS51186">
    <property type="entry name" value="GNAT"/>
    <property type="match status" value="1"/>
</dbReference>
<gene>
    <name evidence="2" type="ORF">DLM85_15200</name>
</gene>
<dbReference type="EMBL" id="QHKM01000004">
    <property type="protein sequence ID" value="RAK66048.1"/>
    <property type="molecule type" value="Genomic_DNA"/>
</dbReference>
<proteinExistence type="predicted"/>
<dbReference type="PANTHER" id="PTHR43792">
    <property type="entry name" value="GNAT FAMILY, PUTATIVE (AFU_ORTHOLOGUE AFUA_3G00765)-RELATED-RELATED"/>
    <property type="match status" value="1"/>
</dbReference>